<dbReference type="Proteomes" id="UP000020406">
    <property type="component" value="Unassembled WGS sequence"/>
</dbReference>
<name>Z9JGY3_9GAMM</name>
<accession>Z9JGY3</accession>
<gene>
    <name evidence="1" type="ORF">AF72_10830</name>
</gene>
<reference evidence="1 2" key="1">
    <citation type="journal article" date="2014" name="Genome Announc.">
        <title>Draft Genome Sequence of Xylella fastidiosa Pear Leaf Scorch Strain in Taiwan.</title>
        <authorList>
            <person name="Su C.C."/>
            <person name="Deng W.L."/>
            <person name="Jan F.J."/>
            <person name="Chang C.J."/>
            <person name="Huang H."/>
            <person name="Chen J."/>
        </authorList>
    </citation>
    <scope>NUCLEOTIDE SEQUENCE [LARGE SCALE GENOMIC DNA]</scope>
    <source>
        <strain evidence="1 2">PLS229</strain>
    </source>
</reference>
<sequence>MLLVWIDTQRFQGEVVRLILATPSWLMQW</sequence>
<protein>
    <submittedName>
        <fullName evidence="1">Uncharacterized protein</fullName>
    </submittedName>
</protein>
<dbReference type="AlphaFoldDB" id="Z9JGY3"/>
<comment type="caution">
    <text evidence="1">The sequence shown here is derived from an EMBL/GenBank/DDBJ whole genome shotgun (WGS) entry which is preliminary data.</text>
</comment>
<organism evidence="1 2">
    <name type="scientific">Xylella taiwanensis</name>
    <dbReference type="NCBI Taxonomy" id="1444770"/>
    <lineage>
        <taxon>Bacteria</taxon>
        <taxon>Pseudomonadati</taxon>
        <taxon>Pseudomonadota</taxon>
        <taxon>Gammaproteobacteria</taxon>
        <taxon>Lysobacterales</taxon>
        <taxon>Lysobacteraceae</taxon>
        <taxon>Xylella</taxon>
    </lineage>
</organism>
<evidence type="ECO:0000313" key="2">
    <source>
        <dbReference type="Proteomes" id="UP000020406"/>
    </source>
</evidence>
<evidence type="ECO:0000313" key="1">
    <source>
        <dbReference type="EMBL" id="EWS77434.1"/>
    </source>
</evidence>
<proteinExistence type="predicted"/>
<dbReference type="EMBL" id="JDSQ01000020">
    <property type="protein sequence ID" value="EWS77434.1"/>
    <property type="molecule type" value="Genomic_DNA"/>
</dbReference>